<proteinExistence type="predicted"/>
<evidence type="ECO:0000313" key="6">
    <source>
        <dbReference type="Proteomes" id="UP000185608"/>
    </source>
</evidence>
<keyword evidence="3" id="KW-0067">ATP-binding</keyword>
<evidence type="ECO:0000256" key="3">
    <source>
        <dbReference type="ARBA" id="ARBA00022840"/>
    </source>
</evidence>
<dbReference type="InterPro" id="IPR036451">
    <property type="entry name" value="CblAdoTrfase-like_sf"/>
</dbReference>
<evidence type="ECO:0000259" key="4">
    <source>
        <dbReference type="Pfam" id="PF01923"/>
    </source>
</evidence>
<gene>
    <name evidence="5" type="ORF">HTSR_0510</name>
</gene>
<keyword evidence="2" id="KW-0547">Nucleotide-binding</keyword>
<dbReference type="Proteomes" id="UP000185608">
    <property type="component" value="Chromosome"/>
</dbReference>
<dbReference type="EMBL" id="CP016070">
    <property type="protein sequence ID" value="AOW79707.1"/>
    <property type="molecule type" value="Genomic_DNA"/>
</dbReference>
<dbReference type="InterPro" id="IPR016030">
    <property type="entry name" value="CblAdoTrfase-like"/>
</dbReference>
<evidence type="ECO:0000313" key="5">
    <source>
        <dbReference type="EMBL" id="AOW79707.1"/>
    </source>
</evidence>
<dbReference type="GO" id="GO:0005524">
    <property type="term" value="F:ATP binding"/>
    <property type="evidence" value="ECO:0007669"/>
    <property type="project" value="UniProtKB-KW"/>
</dbReference>
<dbReference type="PANTHER" id="PTHR12213:SF0">
    <property type="entry name" value="CORRINOID ADENOSYLTRANSFERASE MMAB"/>
    <property type="match status" value="1"/>
</dbReference>
<reference evidence="5 6" key="1">
    <citation type="submission" date="2016-06" db="EMBL/GenBank/DDBJ databases">
        <title>Discovery of anaerobic lithoheterotrophic haloarchaeon capable of sulfur respiration by hydrogen and formate.</title>
        <authorList>
            <person name="Sorokin D.Y."/>
            <person name="Kublanov I.V."/>
            <person name="Roman P."/>
            <person name="Sinninghe Damste J.S."/>
            <person name="Golyshin P.N."/>
            <person name="Rojo D."/>
            <person name="Ciordia S."/>
            <person name="Mena Md.C."/>
            <person name="Ferrer M."/>
            <person name="Smedile F."/>
            <person name="Messina E."/>
            <person name="La Cono V."/>
            <person name="Yakimov M.M."/>
        </authorList>
    </citation>
    <scope>NUCLEOTIDE SEQUENCE [LARGE SCALE GENOMIC DNA]</scope>
    <source>
        <strain evidence="5 6">HTSR1</strain>
    </source>
</reference>
<dbReference type="PANTHER" id="PTHR12213">
    <property type="entry name" value="CORRINOID ADENOSYLTRANSFERASE"/>
    <property type="match status" value="1"/>
</dbReference>
<name>A0A1D8S2X6_9EURY</name>
<evidence type="ECO:0000256" key="2">
    <source>
        <dbReference type="ARBA" id="ARBA00022741"/>
    </source>
</evidence>
<sequence>MQAYGTVDELNALVGMVRPTGYADIDERLERVQNQLHILQAVLANPETGGEPAIDDSHVQTLESWIDDIEAELEPQQEFILPGGGAAGSRLHHARTVCRRAERQVMALTEAEDVEQAPLVYLNRLSDLLFVTARLANKRDGVDEVHPTY</sequence>
<dbReference type="SUPFAM" id="SSF89028">
    <property type="entry name" value="Cobalamin adenosyltransferase-like"/>
    <property type="match status" value="1"/>
</dbReference>
<organism evidence="5 6">
    <name type="scientific">Halodesulfurarchaeum formicicum</name>
    <dbReference type="NCBI Taxonomy" id="1873524"/>
    <lineage>
        <taxon>Archaea</taxon>
        <taxon>Methanobacteriati</taxon>
        <taxon>Methanobacteriota</taxon>
        <taxon>Stenosarchaea group</taxon>
        <taxon>Halobacteria</taxon>
        <taxon>Halobacteriales</taxon>
        <taxon>Halobacteriaceae</taxon>
        <taxon>Halodesulfurarchaeum</taxon>
    </lineage>
</organism>
<evidence type="ECO:0000256" key="1">
    <source>
        <dbReference type="ARBA" id="ARBA00022679"/>
    </source>
</evidence>
<dbReference type="Gene3D" id="1.20.1200.10">
    <property type="entry name" value="Cobalamin adenosyltransferase-like"/>
    <property type="match status" value="1"/>
</dbReference>
<dbReference type="InterPro" id="IPR029499">
    <property type="entry name" value="PduO-typ"/>
</dbReference>
<protein>
    <submittedName>
        <fullName evidence="5">ATP:cob(I)alamin adenosyltransferase</fullName>
        <ecNumber evidence="5">2.5.1.17</ecNumber>
    </submittedName>
</protein>
<accession>A0A1D8S2X6</accession>
<dbReference type="PATRIC" id="fig|1855411.3.peg.506"/>
<dbReference type="AlphaFoldDB" id="A0A1D8S2X6"/>
<feature type="domain" description="Cobalamin adenosyltransferase-like" evidence="4">
    <location>
        <begin position="2"/>
        <end position="135"/>
    </location>
</feature>
<dbReference type="NCBIfam" id="TIGR00636">
    <property type="entry name" value="PduO_Nterm"/>
    <property type="match status" value="1"/>
</dbReference>
<dbReference type="Pfam" id="PF01923">
    <property type="entry name" value="Cob_adeno_trans"/>
    <property type="match status" value="1"/>
</dbReference>
<dbReference type="STRING" id="1873524.HSR6_0494"/>
<dbReference type="GO" id="GO:0008817">
    <property type="term" value="F:corrinoid adenosyltransferase activity"/>
    <property type="evidence" value="ECO:0007669"/>
    <property type="project" value="UniProtKB-EC"/>
</dbReference>
<keyword evidence="1 5" id="KW-0808">Transferase</keyword>
<dbReference type="KEGG" id="halh:HTSR_0510"/>
<dbReference type="EC" id="2.5.1.17" evidence="5"/>